<feature type="compositionally biased region" description="Polar residues" evidence="2">
    <location>
        <begin position="239"/>
        <end position="259"/>
    </location>
</feature>
<feature type="compositionally biased region" description="Basic and acidic residues" evidence="2">
    <location>
        <begin position="216"/>
        <end position="238"/>
    </location>
</feature>
<dbReference type="InParanoid" id="A0A077ZVY1"/>
<feature type="region of interest" description="Disordered" evidence="2">
    <location>
        <begin position="214"/>
        <end position="260"/>
    </location>
</feature>
<feature type="region of interest" description="Disordered" evidence="2">
    <location>
        <begin position="329"/>
        <end position="399"/>
    </location>
</feature>
<dbReference type="Proteomes" id="UP000039865">
    <property type="component" value="Unassembled WGS sequence"/>
</dbReference>
<evidence type="ECO:0000256" key="1">
    <source>
        <dbReference type="SAM" id="Coils"/>
    </source>
</evidence>
<organism evidence="3 4">
    <name type="scientific">Stylonychia lemnae</name>
    <name type="common">Ciliate</name>
    <dbReference type="NCBI Taxonomy" id="5949"/>
    <lineage>
        <taxon>Eukaryota</taxon>
        <taxon>Sar</taxon>
        <taxon>Alveolata</taxon>
        <taxon>Ciliophora</taxon>
        <taxon>Intramacronucleata</taxon>
        <taxon>Spirotrichea</taxon>
        <taxon>Stichotrichia</taxon>
        <taxon>Sporadotrichida</taxon>
        <taxon>Oxytrichidae</taxon>
        <taxon>Stylonychinae</taxon>
        <taxon>Stylonychia</taxon>
    </lineage>
</organism>
<reference evidence="3 4" key="1">
    <citation type="submission" date="2014-06" db="EMBL/GenBank/DDBJ databases">
        <authorList>
            <person name="Swart Estienne"/>
        </authorList>
    </citation>
    <scope>NUCLEOTIDE SEQUENCE [LARGE SCALE GENOMIC DNA]</scope>
    <source>
        <strain evidence="3 4">130c</strain>
    </source>
</reference>
<accession>A0A077ZVY1</accession>
<feature type="compositionally biased region" description="Polar residues" evidence="2">
    <location>
        <begin position="329"/>
        <end position="340"/>
    </location>
</feature>
<name>A0A077ZVY1_STYLE</name>
<feature type="coiled-coil region" evidence="1">
    <location>
        <begin position="81"/>
        <end position="108"/>
    </location>
</feature>
<gene>
    <name evidence="3" type="primary">Contig18819.g19962</name>
    <name evidence="3" type="ORF">STYLEM_2739</name>
</gene>
<dbReference type="EMBL" id="CCKQ01002646">
    <property type="protein sequence ID" value="CDW73751.1"/>
    <property type="molecule type" value="Genomic_DNA"/>
</dbReference>
<dbReference type="AlphaFoldDB" id="A0A077ZVY1"/>
<protein>
    <submittedName>
        <fullName evidence="3">Uncharacterized protein</fullName>
    </submittedName>
</protein>
<keyword evidence="1" id="KW-0175">Coiled coil</keyword>
<keyword evidence="4" id="KW-1185">Reference proteome</keyword>
<evidence type="ECO:0000256" key="2">
    <source>
        <dbReference type="SAM" id="MobiDB-lite"/>
    </source>
</evidence>
<evidence type="ECO:0000313" key="3">
    <source>
        <dbReference type="EMBL" id="CDW73751.1"/>
    </source>
</evidence>
<sequence>METNIHQHSNPLLHIQNQHQQQQQQQHYLHNNFQDQNQLNIQSSRAQLISTLQYQLAVCFQNVENAINILTCTVPSLCQNSVELFRVVDEQEKKIRELEQANQAQAQIIGDIQNRIIINQPMMKLMQYQNQLPISTTGLQVKYELKNDQILENQNSSISNNNHESNQLNGNSVTNELLVQNSINNTNQPIRSNNGFSYLSKQGFTGVTKKNLASNKVDKENHNVVNVENDKSLEKKGEIQNSENQSNGQQPNLSKPTTVSDDEYETYFDINEEQVQDNDNSLINPLNITHNSQQSNSQLGVIQKISANQMNLRKQGIIDIEEFQQTEINMNQGNTPNYDNGTKEKQKTTKQQKSKKDDQTNQQSQWFQKKEDKQQQKLNSNVYQPNRYRDKLKRKATTTSKDIVSIEDDMGQGQNQLNVDDSSIESVKNYDQYNQHNYQQTPNFIGNNISLDRINICQSSPQILLEQDIDTQHLRFQNILNQMGQNNIMSNSGQDVEMKGFEDNELNLNTATTNGSDAINNLITHQNLNNILQIPQQQQQLENSLGFESYIGEQKQNNLKQRAANDK</sequence>
<proteinExistence type="predicted"/>
<evidence type="ECO:0000313" key="4">
    <source>
        <dbReference type="Proteomes" id="UP000039865"/>
    </source>
</evidence>